<gene>
    <name evidence="4" type="primary">LOC104993184</name>
</gene>
<feature type="domain" description="PI4-kinase N-terminal" evidence="2">
    <location>
        <begin position="181"/>
        <end position="272"/>
    </location>
</feature>
<dbReference type="KEGG" id="bbis:104993184"/>
<keyword evidence="3" id="KW-1185">Reference proteome</keyword>
<dbReference type="AlphaFoldDB" id="A0A6P3I1A7"/>
<dbReference type="InterPro" id="IPR045495">
    <property type="entry name" value="PI4K_N"/>
</dbReference>
<dbReference type="RefSeq" id="XP_010844625.1">
    <property type="nucleotide sequence ID" value="XM_010846323.1"/>
</dbReference>
<evidence type="ECO:0000256" key="1">
    <source>
        <dbReference type="ARBA" id="ARBA00006209"/>
    </source>
</evidence>
<protein>
    <submittedName>
        <fullName evidence="4">Uncharacterized protein LOC104993184</fullName>
    </submittedName>
</protein>
<reference evidence="4" key="1">
    <citation type="submission" date="2025-08" db="UniProtKB">
        <authorList>
            <consortium name="RefSeq"/>
        </authorList>
    </citation>
    <scope>IDENTIFICATION</scope>
    <source>
        <tissue evidence="4">Blood</tissue>
    </source>
</reference>
<dbReference type="GeneID" id="104993184"/>
<evidence type="ECO:0000259" key="2">
    <source>
        <dbReference type="Pfam" id="PF19274"/>
    </source>
</evidence>
<name>A0A6P3I1A7_BISBB</name>
<organism evidence="3 4">
    <name type="scientific">Bison bison bison</name>
    <name type="common">North American plains bison</name>
    <dbReference type="NCBI Taxonomy" id="43346"/>
    <lineage>
        <taxon>Eukaryota</taxon>
        <taxon>Metazoa</taxon>
        <taxon>Chordata</taxon>
        <taxon>Craniata</taxon>
        <taxon>Vertebrata</taxon>
        <taxon>Euteleostomi</taxon>
        <taxon>Mammalia</taxon>
        <taxon>Eutheria</taxon>
        <taxon>Laurasiatheria</taxon>
        <taxon>Artiodactyla</taxon>
        <taxon>Ruminantia</taxon>
        <taxon>Pecora</taxon>
        <taxon>Bovidae</taxon>
        <taxon>Bovinae</taxon>
        <taxon>Bison</taxon>
    </lineage>
</organism>
<dbReference type="Proteomes" id="UP000515208">
    <property type="component" value="Unplaced"/>
</dbReference>
<evidence type="ECO:0000313" key="4">
    <source>
        <dbReference type="RefSeq" id="XP_010844625.1"/>
    </source>
</evidence>
<accession>A0A6P3I1A7</accession>
<comment type="similarity">
    <text evidence="1">Belongs to the PI3/PI4-kinase family. Type III PI4K subfamily.</text>
</comment>
<evidence type="ECO:0000313" key="3">
    <source>
        <dbReference type="Proteomes" id="UP000515208"/>
    </source>
</evidence>
<sequence length="272" mass="29533">MRVPPALGWRLYRTQACRRRCPYIACAQDTGLRRVGDLLTSVPLVRSGSAGVESAKVGRALLSCNSTFGGPSISMWTSRQDSAARAELCHGGGSDATLDMTAVVGITLFLATTWHPPMPPGSSAAAACAWGQAAELSPEQPPALHMALAALGGGSHARGLAHWAVLRARAARSPRPPCRVLRSSDPARFQVMFCYFEDKAIQKDKSGMMQCVIAVADKVFDAFLNMMAEKAKTKENEEELERHAQFLLVSFNHVHKRIRRVADKYLSGLVDK</sequence>
<dbReference type="Pfam" id="PF19274">
    <property type="entry name" value="PI4K_N"/>
    <property type="match status" value="1"/>
</dbReference>
<proteinExistence type="inferred from homology"/>